<evidence type="ECO:0000313" key="1">
    <source>
        <dbReference type="EMBL" id="OEG70609.1"/>
    </source>
</evidence>
<proteinExistence type="predicted"/>
<protein>
    <submittedName>
        <fullName evidence="1">Uncharacterized protein</fullName>
    </submittedName>
</protein>
<dbReference type="InterPro" id="IPR029063">
    <property type="entry name" value="SAM-dependent_MTases_sf"/>
</dbReference>
<evidence type="ECO:0000313" key="2">
    <source>
        <dbReference type="Proteomes" id="UP000095237"/>
    </source>
</evidence>
<dbReference type="AlphaFoldDB" id="A0A1E5IJD3"/>
<dbReference type="EMBL" id="LNVX01000291">
    <property type="protein sequence ID" value="OEG70609.1"/>
    <property type="molecule type" value="Genomic_DNA"/>
</dbReference>
<reference evidence="1 2" key="1">
    <citation type="submission" date="2015-11" db="EMBL/GenBank/DDBJ databases">
        <title>Evidence for parallel genomic evolution in an endosymbiosis of termite gut flagellates.</title>
        <authorList>
            <person name="Zheng H."/>
        </authorList>
    </citation>
    <scope>NUCLEOTIDE SEQUENCE [LARGE SCALE GENOMIC DNA]</scope>
    <source>
        <strain evidence="1 2">CET450</strain>
    </source>
</reference>
<name>A0A1E5IJD3_ENDTX</name>
<organism evidence="1 2">
    <name type="scientific">Endomicrobium trichonymphae</name>
    <dbReference type="NCBI Taxonomy" id="1408204"/>
    <lineage>
        <taxon>Bacteria</taxon>
        <taxon>Pseudomonadati</taxon>
        <taxon>Elusimicrobiota</taxon>
        <taxon>Endomicrobiia</taxon>
        <taxon>Endomicrobiales</taxon>
        <taxon>Endomicrobiaceae</taxon>
        <taxon>Candidatus Endomicrobiellum</taxon>
    </lineage>
</organism>
<accession>A0A1E5IJD3</accession>
<dbReference type="Gene3D" id="3.40.50.150">
    <property type="entry name" value="Vaccinia Virus protein VP39"/>
    <property type="match status" value="1"/>
</dbReference>
<dbReference type="Proteomes" id="UP000095237">
    <property type="component" value="Unassembled WGS sequence"/>
</dbReference>
<comment type="caution">
    <text evidence="1">The sequence shown here is derived from an EMBL/GenBank/DDBJ whole genome shotgun (WGS) entry which is preliminary data.</text>
</comment>
<sequence>MDRDEKDLLKFLSFLNTKEIKFALSNVFRNKGKENSILLDRLKDKLYLINLIQIQVIIQKIKSVMLRKY</sequence>
<gene>
    <name evidence="1" type="ORF">ATZ36_16575</name>
</gene>
<keyword evidence="2" id="KW-1185">Reference proteome</keyword>